<evidence type="ECO:0000313" key="3">
    <source>
        <dbReference type="EMBL" id="RVW96351.1"/>
    </source>
</evidence>
<evidence type="ECO:0000256" key="1">
    <source>
        <dbReference type="SAM" id="MobiDB-lite"/>
    </source>
</evidence>
<dbReference type="Pfam" id="PF06911">
    <property type="entry name" value="Senescence"/>
    <property type="match status" value="1"/>
</dbReference>
<dbReference type="PANTHER" id="PTHR21068:SF36">
    <property type="entry name" value="SENESCENCE_DEHYDRATION-ASSOCIATED PROTEIN-LIKE PROTEIN"/>
    <property type="match status" value="1"/>
</dbReference>
<sequence>MGCFGQKKFKTPSPPQTSDYEEAAFQPTKGTWNPRVSSKNFCYKFLHVLFILWRKEKLWNLPMVGDDLQWPLTKDEPVVKLDSLHYLFSLPMKDGDPLSYGVTFSEQHGGNLGLLDSFLKEHSCFSGLSSARNKGVDWKEYAPRIEDYNGVLAKAIAGGTGQIVKGIFKCSNAYTNQVQKGGEMILTKAAEEKNGATARENKNKGVGTTKKSGAHKSLKRVRKLSKMTEKISKAMLDGVGLATGSVMAPLVKSQTGKAFLAMVPGEVLLASLDAVNTVLDAAEVAEKQAFSATSGAATRMVSKRYGESAGEATEDAFATVGHCAGAVWNIFKIRKAINPASSVTSGVLKNAAKNRKRNS</sequence>
<proteinExistence type="predicted"/>
<dbReference type="AlphaFoldDB" id="A0A438II24"/>
<dbReference type="InterPro" id="IPR045036">
    <property type="entry name" value="Spartin-like"/>
</dbReference>
<dbReference type="PANTHER" id="PTHR21068">
    <property type="entry name" value="SPARTIN"/>
    <property type="match status" value="1"/>
</dbReference>
<accession>A0A438II24</accession>
<name>A0A438II24_VITVI</name>
<dbReference type="InterPro" id="IPR009686">
    <property type="entry name" value="Senescence/spartin_C"/>
</dbReference>
<evidence type="ECO:0000313" key="4">
    <source>
        <dbReference type="Proteomes" id="UP000288805"/>
    </source>
</evidence>
<comment type="caution">
    <text evidence="3">The sequence shown here is derived from an EMBL/GenBank/DDBJ whole genome shotgun (WGS) entry which is preliminary data.</text>
</comment>
<dbReference type="EMBL" id="QGNW01000108">
    <property type="protein sequence ID" value="RVW96351.1"/>
    <property type="molecule type" value="Genomic_DNA"/>
</dbReference>
<dbReference type="Proteomes" id="UP000288805">
    <property type="component" value="Unassembled WGS sequence"/>
</dbReference>
<organism evidence="3 4">
    <name type="scientific">Vitis vinifera</name>
    <name type="common">Grape</name>
    <dbReference type="NCBI Taxonomy" id="29760"/>
    <lineage>
        <taxon>Eukaryota</taxon>
        <taxon>Viridiplantae</taxon>
        <taxon>Streptophyta</taxon>
        <taxon>Embryophyta</taxon>
        <taxon>Tracheophyta</taxon>
        <taxon>Spermatophyta</taxon>
        <taxon>Magnoliopsida</taxon>
        <taxon>eudicotyledons</taxon>
        <taxon>Gunneridae</taxon>
        <taxon>Pentapetalae</taxon>
        <taxon>rosids</taxon>
        <taxon>Vitales</taxon>
        <taxon>Vitaceae</taxon>
        <taxon>Viteae</taxon>
        <taxon>Vitis</taxon>
    </lineage>
</organism>
<evidence type="ECO:0000259" key="2">
    <source>
        <dbReference type="Pfam" id="PF06911"/>
    </source>
</evidence>
<gene>
    <name evidence="3" type="primary">P85_1</name>
    <name evidence="3" type="ORF">CK203_020831</name>
</gene>
<feature type="region of interest" description="Disordered" evidence="1">
    <location>
        <begin position="195"/>
        <end position="215"/>
    </location>
</feature>
<reference evidence="3 4" key="1">
    <citation type="journal article" date="2018" name="PLoS Genet.">
        <title>Population sequencing reveals clonal diversity and ancestral inbreeding in the grapevine cultivar Chardonnay.</title>
        <authorList>
            <person name="Roach M.J."/>
            <person name="Johnson D.L."/>
            <person name="Bohlmann J."/>
            <person name="van Vuuren H.J."/>
            <person name="Jones S.J."/>
            <person name="Pretorius I.S."/>
            <person name="Schmidt S.A."/>
            <person name="Borneman A.R."/>
        </authorList>
    </citation>
    <scope>NUCLEOTIDE SEQUENCE [LARGE SCALE GENOMIC DNA]</scope>
    <source>
        <strain evidence="4">cv. Chardonnay</strain>
        <tissue evidence="3">Leaf</tissue>
    </source>
</reference>
<protein>
    <submittedName>
        <fullName evidence="3">Senescence/dehydration-associated protein, chloroplastic</fullName>
    </submittedName>
</protein>
<feature type="region of interest" description="Disordered" evidence="1">
    <location>
        <begin position="1"/>
        <end position="21"/>
    </location>
</feature>
<feature type="domain" description="Senescence" evidence="2">
    <location>
        <begin position="154"/>
        <end position="353"/>
    </location>
</feature>